<reference evidence="1" key="1">
    <citation type="submission" date="2021-02" db="EMBL/GenBank/DDBJ databases">
        <authorList>
            <person name="Bekaert M."/>
        </authorList>
    </citation>
    <scope>NUCLEOTIDE SEQUENCE</scope>
    <source>
        <strain evidence="1">IoA-00</strain>
    </source>
</reference>
<sequence length="210" mass="23979">MRASWERKREYYVSEYLTYSTGSSRDRQSTTASSVPLVHLKKGSASRTDVGKVITMFCIFLTMALIVQGNVLQPFKRSAFLRHQLHGGDSVPLGIRSRLKFFLESEPSSFKTSILKYAKSRMQPKLEVMEEEEPLIPDIEQNMNKLRYAVMLPQEEELVPTATEEIYEEPQALLERPVSISRSYSRYAGTGYGGSRMKLVSFLPRPPMVL</sequence>
<organism evidence="1 2">
    <name type="scientific">Lepeophtheirus salmonis</name>
    <name type="common">Salmon louse</name>
    <name type="synonym">Caligus salmonis</name>
    <dbReference type="NCBI Taxonomy" id="72036"/>
    <lineage>
        <taxon>Eukaryota</taxon>
        <taxon>Metazoa</taxon>
        <taxon>Ecdysozoa</taxon>
        <taxon>Arthropoda</taxon>
        <taxon>Crustacea</taxon>
        <taxon>Multicrustacea</taxon>
        <taxon>Hexanauplia</taxon>
        <taxon>Copepoda</taxon>
        <taxon>Siphonostomatoida</taxon>
        <taxon>Caligidae</taxon>
        <taxon>Lepeophtheirus</taxon>
    </lineage>
</organism>
<protein>
    <submittedName>
        <fullName evidence="1">(salmon louse) hypothetical protein</fullName>
    </submittedName>
</protein>
<evidence type="ECO:0000313" key="1">
    <source>
        <dbReference type="EMBL" id="CAF2877969.1"/>
    </source>
</evidence>
<name>A0A7R8CSB2_LEPSM</name>
<accession>A0A7R8CSB2</accession>
<dbReference type="AlphaFoldDB" id="A0A7R8CSB2"/>
<keyword evidence="2" id="KW-1185">Reference proteome</keyword>
<dbReference type="Proteomes" id="UP000675881">
    <property type="component" value="Chromosome 2"/>
</dbReference>
<dbReference type="EMBL" id="HG994581">
    <property type="protein sequence ID" value="CAF2877969.1"/>
    <property type="molecule type" value="Genomic_DNA"/>
</dbReference>
<proteinExistence type="predicted"/>
<gene>
    <name evidence="1" type="ORF">LSAA_6645</name>
</gene>
<evidence type="ECO:0000313" key="2">
    <source>
        <dbReference type="Proteomes" id="UP000675881"/>
    </source>
</evidence>